<comment type="caution">
    <text evidence="1">The sequence shown here is derived from an EMBL/GenBank/DDBJ whole genome shotgun (WGS) entry which is preliminary data.</text>
</comment>
<dbReference type="AlphaFoldDB" id="A0A0M1VUG1"/>
<proteinExistence type="predicted"/>
<evidence type="ECO:0000313" key="1">
    <source>
        <dbReference type="EMBL" id="EEO40294.1"/>
    </source>
</evidence>
<dbReference type="HOGENOM" id="CLU_2464592_0_0_0"/>
<evidence type="ECO:0000313" key="2">
    <source>
        <dbReference type="Proteomes" id="UP000004925"/>
    </source>
</evidence>
<organism evidence="1 2">
    <name type="scientific">Fusobacterium vincentii 4_1_13</name>
    <dbReference type="NCBI Taxonomy" id="469606"/>
    <lineage>
        <taxon>Bacteria</taxon>
        <taxon>Fusobacteriati</taxon>
        <taxon>Fusobacteriota</taxon>
        <taxon>Fusobacteriia</taxon>
        <taxon>Fusobacteriales</taxon>
        <taxon>Fusobacteriaceae</taxon>
        <taxon>Fusobacterium</taxon>
    </lineage>
</organism>
<dbReference type="RefSeq" id="WP_008802997.1">
    <property type="nucleotide sequence ID" value="NZ_KQ235737.1"/>
</dbReference>
<dbReference type="EMBL" id="ACDE02000019">
    <property type="protein sequence ID" value="EEO40294.1"/>
    <property type="molecule type" value="Genomic_DNA"/>
</dbReference>
<accession>A0A0M1VUG1</accession>
<dbReference type="Proteomes" id="UP000004925">
    <property type="component" value="Unassembled WGS sequence"/>
</dbReference>
<sequence>MEVIYLDFTLCELAYKTHEEHLFKREWYVSIDSIKYVEIENRKINFVFKDGEIETFDMDDIRGNNSKYLINYAEVLEIIKLHRLKVKM</sequence>
<reference evidence="1 2" key="1">
    <citation type="submission" date="2011-10" db="EMBL/GenBank/DDBJ databases">
        <title>The Genome Sequence of Fusobacterium sp. 4_1_13.</title>
        <authorList>
            <consortium name="The Broad Institute Genome Sequencing Platform"/>
            <person name="Earl A."/>
            <person name="Ward D."/>
            <person name="Feldgarden M."/>
            <person name="Gevers D."/>
            <person name="Strauss J."/>
            <person name="Ambrose C."/>
            <person name="Allen-Vercoe E."/>
            <person name="Young S.K."/>
            <person name="Zeng Q."/>
            <person name="Gargeya S."/>
            <person name="Fitzgerald M."/>
            <person name="Haas B."/>
            <person name="Abouelleil A."/>
            <person name="Alvarado L."/>
            <person name="Arachchi H.M."/>
            <person name="Berlin A."/>
            <person name="Brown A."/>
            <person name="Chapman S.B."/>
            <person name="Chen Z."/>
            <person name="Dunbar C."/>
            <person name="Freedman E."/>
            <person name="Gearin G."/>
            <person name="Goldberg J."/>
            <person name="Griggs A."/>
            <person name="Gujja S."/>
            <person name="Heiman D."/>
            <person name="Howarth C."/>
            <person name="Larson L."/>
            <person name="Lui A."/>
            <person name="MacDonald P.J."/>
            <person name="Montmayeur A."/>
            <person name="Murphy C."/>
            <person name="Neiman D."/>
            <person name="Pearson M."/>
            <person name="Priest M."/>
            <person name="Roberts A."/>
            <person name="Saif S."/>
            <person name="Shea T."/>
            <person name="Shenoy N."/>
            <person name="Sisk P."/>
            <person name="Stolte C."/>
            <person name="Sykes S."/>
            <person name="Wortman J."/>
            <person name="Nusbaum C."/>
            <person name="Birren B."/>
        </authorList>
    </citation>
    <scope>NUCLEOTIDE SEQUENCE [LARGE SCALE GENOMIC DNA]</scope>
    <source>
        <strain evidence="1 2">4_1_13</strain>
    </source>
</reference>
<protein>
    <submittedName>
        <fullName evidence="1">Uncharacterized protein</fullName>
    </submittedName>
</protein>
<name>A0A0M1VUG1_FUSVC</name>
<gene>
    <name evidence="1" type="ORF">FSCG_01007</name>
</gene>